<evidence type="ECO:0000259" key="6">
    <source>
        <dbReference type="PROSITE" id="PS50106"/>
    </source>
</evidence>
<dbReference type="GO" id="GO:0030288">
    <property type="term" value="C:outer membrane-bounded periplasmic space"/>
    <property type="evidence" value="ECO:0007669"/>
    <property type="project" value="TreeGrafter"/>
</dbReference>
<dbReference type="GO" id="GO:0006508">
    <property type="term" value="P:proteolysis"/>
    <property type="evidence" value="ECO:0007669"/>
    <property type="project" value="UniProtKB-KW"/>
</dbReference>
<dbReference type="PROSITE" id="PS50106">
    <property type="entry name" value="PDZ"/>
    <property type="match status" value="1"/>
</dbReference>
<dbReference type="STRING" id="631362.Thi970DRAFT_03866"/>
<organism evidence="7 8">
    <name type="scientific">Thiorhodovibrio frisius</name>
    <dbReference type="NCBI Taxonomy" id="631362"/>
    <lineage>
        <taxon>Bacteria</taxon>
        <taxon>Pseudomonadati</taxon>
        <taxon>Pseudomonadota</taxon>
        <taxon>Gammaproteobacteria</taxon>
        <taxon>Chromatiales</taxon>
        <taxon>Chromatiaceae</taxon>
        <taxon>Thiorhodovibrio</taxon>
    </lineage>
</organism>
<dbReference type="SUPFAM" id="SSF52096">
    <property type="entry name" value="ClpP/crotonase"/>
    <property type="match status" value="1"/>
</dbReference>
<dbReference type="GO" id="GO:0004175">
    <property type="term" value="F:endopeptidase activity"/>
    <property type="evidence" value="ECO:0007669"/>
    <property type="project" value="TreeGrafter"/>
</dbReference>
<dbReference type="HOGENOM" id="CLU_016199_1_0_6"/>
<keyword evidence="8" id="KW-1185">Reference proteome</keyword>
<gene>
    <name evidence="7" type="ORF">Thi970DRAFT_03866</name>
</gene>
<dbReference type="InterPro" id="IPR029045">
    <property type="entry name" value="ClpP/crotonase-like_dom_sf"/>
</dbReference>
<dbReference type="GO" id="GO:0008236">
    <property type="term" value="F:serine-type peptidase activity"/>
    <property type="evidence" value="ECO:0007669"/>
    <property type="project" value="UniProtKB-KW"/>
</dbReference>
<dbReference type="PANTHER" id="PTHR32060:SF22">
    <property type="entry name" value="CARBOXYL-TERMINAL-PROCESSING PEPTIDASE 3, CHLOROPLASTIC"/>
    <property type="match status" value="1"/>
</dbReference>
<dbReference type="eggNOG" id="COG0793">
    <property type="taxonomic scope" value="Bacteria"/>
</dbReference>
<evidence type="ECO:0000256" key="2">
    <source>
        <dbReference type="ARBA" id="ARBA00022670"/>
    </source>
</evidence>
<dbReference type="NCBIfam" id="TIGR00225">
    <property type="entry name" value="prc"/>
    <property type="match status" value="1"/>
</dbReference>
<dbReference type="GO" id="GO:0007165">
    <property type="term" value="P:signal transduction"/>
    <property type="evidence" value="ECO:0007669"/>
    <property type="project" value="TreeGrafter"/>
</dbReference>
<dbReference type="InterPro" id="IPR004447">
    <property type="entry name" value="Peptidase_S41A"/>
</dbReference>
<dbReference type="RefSeq" id="WP_009150645.1">
    <property type="nucleotide sequence ID" value="NZ_CP121471.1"/>
</dbReference>
<keyword evidence="4 5" id="KW-0720">Serine protease</keyword>
<dbReference type="SMART" id="SM00245">
    <property type="entry name" value="TSPc"/>
    <property type="match status" value="1"/>
</dbReference>
<dbReference type="FunFam" id="3.90.226.10:FF:000090">
    <property type="entry name" value="Tail-specific protease"/>
    <property type="match status" value="1"/>
</dbReference>
<name>H8Z4I5_9GAMM</name>
<keyword evidence="2 5" id="KW-0645">Protease</keyword>
<feature type="domain" description="PDZ" evidence="6">
    <location>
        <begin position="253"/>
        <end position="324"/>
    </location>
</feature>
<keyword evidence="3 5" id="KW-0378">Hydrolase</keyword>
<dbReference type="InterPro" id="IPR001478">
    <property type="entry name" value="PDZ"/>
</dbReference>
<evidence type="ECO:0000256" key="1">
    <source>
        <dbReference type="ARBA" id="ARBA00009179"/>
    </source>
</evidence>
<evidence type="ECO:0000313" key="8">
    <source>
        <dbReference type="Proteomes" id="UP000002964"/>
    </source>
</evidence>
<comment type="similarity">
    <text evidence="1 5">Belongs to the peptidase S41A family.</text>
</comment>
<dbReference type="CDD" id="cd07560">
    <property type="entry name" value="Peptidase_S41_CPP"/>
    <property type="match status" value="1"/>
</dbReference>
<dbReference type="InterPro" id="IPR005151">
    <property type="entry name" value="Tail-specific_protease"/>
</dbReference>
<dbReference type="Gene3D" id="3.90.226.10">
    <property type="entry name" value="2-enoyl-CoA Hydratase, Chain A, domain 1"/>
    <property type="match status" value="1"/>
</dbReference>
<evidence type="ECO:0000313" key="7">
    <source>
        <dbReference type="EMBL" id="EIC20242.1"/>
    </source>
</evidence>
<dbReference type="PANTHER" id="PTHR32060">
    <property type="entry name" value="TAIL-SPECIFIC PROTEASE"/>
    <property type="match status" value="1"/>
</dbReference>
<dbReference type="InterPro" id="IPR036034">
    <property type="entry name" value="PDZ_sf"/>
</dbReference>
<dbReference type="Pfam" id="PF11818">
    <property type="entry name" value="DUF3340"/>
    <property type="match status" value="1"/>
</dbReference>
<dbReference type="OrthoDB" id="9812068at2"/>
<dbReference type="Proteomes" id="UP000002964">
    <property type="component" value="Unassembled WGS sequence"/>
</dbReference>
<proteinExistence type="inferred from homology"/>
<dbReference type="AlphaFoldDB" id="H8Z4I5"/>
<dbReference type="Pfam" id="PF03572">
    <property type="entry name" value="Peptidase_S41"/>
    <property type="match status" value="1"/>
</dbReference>
<evidence type="ECO:0000256" key="3">
    <source>
        <dbReference type="ARBA" id="ARBA00022801"/>
    </source>
</evidence>
<dbReference type="InterPro" id="IPR020992">
    <property type="entry name" value="Tail_Prtase_C"/>
</dbReference>
<dbReference type="CDD" id="cd06782">
    <property type="entry name" value="cpPDZ_CPP-like"/>
    <property type="match status" value="1"/>
</dbReference>
<dbReference type="SUPFAM" id="SSF50156">
    <property type="entry name" value="PDZ domain-like"/>
    <property type="match status" value="1"/>
</dbReference>
<evidence type="ECO:0000256" key="5">
    <source>
        <dbReference type="RuleBase" id="RU004404"/>
    </source>
</evidence>
<dbReference type="InterPro" id="IPR040573">
    <property type="entry name" value="TSP_N"/>
</dbReference>
<reference evidence="7 8" key="2">
    <citation type="submission" date="2011-11" db="EMBL/GenBank/DDBJ databases">
        <authorList>
            <consortium name="US DOE Joint Genome Institute"/>
            <person name="Lucas S."/>
            <person name="Han J."/>
            <person name="Lapidus A."/>
            <person name="Cheng J.-F."/>
            <person name="Goodwin L."/>
            <person name="Pitluck S."/>
            <person name="Peters L."/>
            <person name="Ovchinnikova G."/>
            <person name="Zhang X."/>
            <person name="Detter J.C."/>
            <person name="Han C."/>
            <person name="Tapia R."/>
            <person name="Land M."/>
            <person name="Hauser L."/>
            <person name="Kyrpides N."/>
            <person name="Ivanova N."/>
            <person name="Pagani I."/>
            <person name="Vogl K."/>
            <person name="Liu Z."/>
            <person name="Overmann J."/>
            <person name="Frigaard N.-U."/>
            <person name="Bryant D."/>
            <person name="Woyke T."/>
        </authorList>
    </citation>
    <scope>NUCLEOTIDE SEQUENCE [LARGE SCALE GENOMIC DNA]</scope>
    <source>
        <strain evidence="7 8">970</strain>
    </source>
</reference>
<dbReference type="Gene3D" id="2.30.42.10">
    <property type="match status" value="1"/>
</dbReference>
<dbReference type="Pfam" id="PF17804">
    <property type="entry name" value="TSP_NTD"/>
    <property type="match status" value="1"/>
</dbReference>
<accession>H8Z4I5</accession>
<dbReference type="EMBL" id="JH603170">
    <property type="protein sequence ID" value="EIC20242.1"/>
    <property type="molecule type" value="Genomic_DNA"/>
</dbReference>
<dbReference type="Pfam" id="PF00595">
    <property type="entry name" value="PDZ"/>
    <property type="match status" value="1"/>
</dbReference>
<dbReference type="MEROPS" id="S41.001"/>
<protein>
    <submittedName>
        <fullName evidence="7">C-terminal processing peptidase</fullName>
    </submittedName>
</protein>
<reference evidence="8" key="1">
    <citation type="submission" date="2011-06" db="EMBL/GenBank/DDBJ databases">
        <authorList>
            <consortium name="US DOE Joint Genome Institute (JGI-PGF)"/>
            <person name="Lucas S."/>
            <person name="Han J."/>
            <person name="Lapidus A."/>
            <person name="Cheng J.-F."/>
            <person name="Goodwin L."/>
            <person name="Pitluck S."/>
            <person name="Peters L."/>
            <person name="Land M.L."/>
            <person name="Hauser L."/>
            <person name="Vogl K."/>
            <person name="Liu Z."/>
            <person name="Overmann J."/>
            <person name="Frigaard N.-U."/>
            <person name="Bryant D.A."/>
            <person name="Woyke T.J."/>
        </authorList>
    </citation>
    <scope>NUCLEOTIDE SEQUENCE [LARGE SCALE GENOMIC DNA]</scope>
    <source>
        <strain evidence="8">970</strain>
    </source>
</reference>
<dbReference type="SMART" id="SM00228">
    <property type="entry name" value="PDZ"/>
    <property type="match status" value="1"/>
</dbReference>
<sequence>MKKFVLRPTLQWRSTRLFKTPLVLLIAMLLALGSALDAAARPVDVSLATLFPTERQTKTAVVINKVLERFHYRDFELSPAFATNTLEHYFEALDPNRSFFLDRDVKRFLASASKLDDDLALGQVDVAFDIFRVYRMRVDDRVEFALGLLNQPFDFSQPDTYQFDRAEAPWPQSETELNDLWRKRVKNDYLTLKLADKDDTEIRKQLRKRYEGIRRRIHQFDTDDVFQTFVNAYTQSLEPHTAYMSPSTSENFDISMRLSLEGIGAVLRADNEYTVIQRTIPGGPARQSGMVNTGDKIVGVAQGVDGDFEDVVGWRLQDVVDMIRGPKGSMVRLQLLPKAEISGGGRMREVSLVRNEIKLEDQAAKSYVIDKLDNAPDLRIGVIEVPAFYRDFRAESSGTQDFRSTTRDVRKLVAELKEQKVDGIVIDLRGNGGGSLTEATSLTGLFIEEGPVVQVKDSFGKVEVETDPDPEILYSGPLAVIVDRNSASASEIFAGAIQDYGRGIVVGEPTFGKGTVQTLIDLNRYVPDIDLGRLRLTMAEFFRISGGSTQLKGVEPDIPFNLGYDSDDHGERSLDNALPWGSIRPANYQKFNHVDLDGLISRSAERTARDPGFRMLTDQGRMLSEIEDRDLVSLREDERRQESERRDKALKEERNNFLRSRGIEPVDEDVDPIDEEALEKQQEVIDAIQVDEAARILADLIKQQGGAQRPRAVMRD</sequence>
<dbReference type="Gene3D" id="3.30.750.44">
    <property type="match status" value="1"/>
</dbReference>
<evidence type="ECO:0000256" key="4">
    <source>
        <dbReference type="ARBA" id="ARBA00022825"/>
    </source>
</evidence>